<sequence length="338" mass="38149">MNTKRQKKKKWLKRIIAVQVVFAALFFVVCNILVDVALVPEKMEQTDAFEDITEESMEALVHTDDIQENRIKASDETDAWVKQSLSKEWSLTTNDGYQLIGKVFFNEKRSHKWVLLLHGYTGWKEELYPIGHQYALQGYQVLAPDMRCSGESGGNFIGMGWTDRKDNLLWIQNILKQDPEAEIVIHGQSMGAAGALMLAGENLPSNVKAVVSDCAYTDVYSIFQKQIKEWFHLPGFPIIDGANLMLRMRGGYNIKDASAIQAVKKTKLPILFIHGDQDAFIPVKMAHELYEAANGDKKLLIVKGAGHAQSQDKNPARYYGTVFSFLEKYIENGSQKAL</sequence>
<reference evidence="4 5" key="1">
    <citation type="submission" date="2020-10" db="EMBL/GenBank/DDBJ databases">
        <title>Blautia liquoris sp.nov., isolated from the mud in a fermentation cellar used for the production of Chinese strong-flavoured liquor.</title>
        <authorList>
            <person name="Lu L."/>
        </authorList>
    </citation>
    <scope>NUCLEOTIDE SEQUENCE [LARGE SCALE GENOMIC DNA]</scope>
    <source>
        <strain evidence="4 5">LZLJ-3</strain>
    </source>
</reference>
<keyword evidence="4" id="KW-0378">Hydrolase</keyword>
<feature type="domain" description="AB hydrolase-1" evidence="2">
    <location>
        <begin position="113"/>
        <end position="229"/>
    </location>
</feature>
<dbReference type="SUPFAM" id="SSF53474">
    <property type="entry name" value="alpha/beta-Hydrolases"/>
    <property type="match status" value="1"/>
</dbReference>
<dbReference type="GO" id="GO:0016787">
    <property type="term" value="F:hydrolase activity"/>
    <property type="evidence" value="ECO:0007669"/>
    <property type="project" value="UniProtKB-KW"/>
</dbReference>
<dbReference type="AlphaFoldDB" id="A0A7M2RKB3"/>
<dbReference type="InterPro" id="IPR029058">
    <property type="entry name" value="AB_hydrolase_fold"/>
</dbReference>
<evidence type="ECO:0000313" key="5">
    <source>
        <dbReference type="Proteomes" id="UP000593601"/>
    </source>
</evidence>
<keyword evidence="1" id="KW-0472">Membrane</keyword>
<dbReference type="PANTHER" id="PTHR43358:SF4">
    <property type="entry name" value="ALPHA_BETA HYDROLASE FOLD-1 DOMAIN-CONTAINING PROTEIN"/>
    <property type="match status" value="1"/>
</dbReference>
<dbReference type="EMBL" id="CP063304">
    <property type="protein sequence ID" value="QOV20434.1"/>
    <property type="molecule type" value="Genomic_DNA"/>
</dbReference>
<keyword evidence="1" id="KW-1133">Transmembrane helix</keyword>
<dbReference type="RefSeq" id="WP_193736754.1">
    <property type="nucleotide sequence ID" value="NZ_CP063304.1"/>
</dbReference>
<accession>A0A7M2RKB3</accession>
<feature type="transmembrane region" description="Helical" evidence="1">
    <location>
        <begin position="12"/>
        <end position="34"/>
    </location>
</feature>
<protein>
    <submittedName>
        <fullName evidence="4">Alpha/beta hydrolase</fullName>
    </submittedName>
</protein>
<dbReference type="Gene3D" id="3.40.50.1820">
    <property type="entry name" value="alpha/beta hydrolase"/>
    <property type="match status" value="1"/>
</dbReference>
<feature type="domain" description="Peptidase S33 tripeptidyl aminopeptidase-like C-terminal" evidence="3">
    <location>
        <begin position="263"/>
        <end position="316"/>
    </location>
</feature>
<evidence type="ECO:0000256" key="1">
    <source>
        <dbReference type="SAM" id="Phobius"/>
    </source>
</evidence>
<evidence type="ECO:0000259" key="3">
    <source>
        <dbReference type="Pfam" id="PF08386"/>
    </source>
</evidence>
<organism evidence="4 5">
    <name type="scientific">Blautia liquoris</name>
    <dbReference type="NCBI Taxonomy" id="2779518"/>
    <lineage>
        <taxon>Bacteria</taxon>
        <taxon>Bacillati</taxon>
        <taxon>Bacillota</taxon>
        <taxon>Clostridia</taxon>
        <taxon>Lachnospirales</taxon>
        <taxon>Lachnospiraceae</taxon>
        <taxon>Blautia</taxon>
    </lineage>
</organism>
<name>A0A7M2RKB3_9FIRM</name>
<dbReference type="Pfam" id="PF08386">
    <property type="entry name" value="Abhydrolase_4"/>
    <property type="match status" value="1"/>
</dbReference>
<evidence type="ECO:0000313" key="4">
    <source>
        <dbReference type="EMBL" id="QOV20434.1"/>
    </source>
</evidence>
<proteinExistence type="predicted"/>
<gene>
    <name evidence="4" type="ORF">INP51_05675</name>
</gene>
<keyword evidence="5" id="KW-1185">Reference proteome</keyword>
<evidence type="ECO:0000259" key="2">
    <source>
        <dbReference type="Pfam" id="PF00561"/>
    </source>
</evidence>
<dbReference type="InterPro" id="IPR013595">
    <property type="entry name" value="Pept_S33_TAP-like_C"/>
</dbReference>
<dbReference type="PANTHER" id="PTHR43358">
    <property type="entry name" value="ALPHA/BETA-HYDROLASE"/>
    <property type="match status" value="1"/>
</dbReference>
<dbReference type="InterPro" id="IPR000073">
    <property type="entry name" value="AB_hydrolase_1"/>
</dbReference>
<dbReference type="Pfam" id="PF00561">
    <property type="entry name" value="Abhydrolase_1"/>
    <property type="match status" value="1"/>
</dbReference>
<dbReference type="KEGG" id="bliq:INP51_05675"/>
<dbReference type="Proteomes" id="UP000593601">
    <property type="component" value="Chromosome"/>
</dbReference>
<keyword evidence="1" id="KW-0812">Transmembrane</keyword>
<dbReference type="InterPro" id="IPR052920">
    <property type="entry name" value="DNA-binding_regulatory"/>
</dbReference>